<dbReference type="SUPFAM" id="SSF46785">
    <property type="entry name" value="Winged helix' DNA-binding domain"/>
    <property type="match status" value="1"/>
</dbReference>
<keyword evidence="1" id="KW-0805">Transcription regulation</keyword>
<evidence type="ECO:0000313" key="7">
    <source>
        <dbReference type="Proteomes" id="UP000277294"/>
    </source>
</evidence>
<accession>A0A3P4AYQ7</accession>
<dbReference type="SUPFAM" id="SSF48008">
    <property type="entry name" value="GntR ligand-binding domain-like"/>
    <property type="match status" value="1"/>
</dbReference>
<dbReference type="SMART" id="SM00895">
    <property type="entry name" value="FCD"/>
    <property type="match status" value="1"/>
</dbReference>
<dbReference type="InterPro" id="IPR036388">
    <property type="entry name" value="WH-like_DNA-bd_sf"/>
</dbReference>
<dbReference type="OrthoDB" id="9799812at2"/>
<dbReference type="InterPro" id="IPR036390">
    <property type="entry name" value="WH_DNA-bd_sf"/>
</dbReference>
<keyword evidence="7" id="KW-1185">Reference proteome</keyword>
<evidence type="ECO:0000259" key="5">
    <source>
        <dbReference type="PROSITE" id="PS50949"/>
    </source>
</evidence>
<dbReference type="Gene3D" id="1.20.120.530">
    <property type="entry name" value="GntR ligand-binding domain-like"/>
    <property type="match status" value="1"/>
</dbReference>
<dbReference type="GO" id="GO:0003700">
    <property type="term" value="F:DNA-binding transcription factor activity"/>
    <property type="evidence" value="ECO:0007669"/>
    <property type="project" value="InterPro"/>
</dbReference>
<evidence type="ECO:0000256" key="4">
    <source>
        <dbReference type="SAM" id="MobiDB-lite"/>
    </source>
</evidence>
<keyword evidence="2 6" id="KW-0238">DNA-binding</keyword>
<feature type="region of interest" description="Disordered" evidence="4">
    <location>
        <begin position="1"/>
        <end position="22"/>
    </location>
</feature>
<feature type="domain" description="HTH gntR-type" evidence="5">
    <location>
        <begin position="23"/>
        <end position="90"/>
    </location>
</feature>
<dbReference type="RefSeq" id="WP_124078555.1">
    <property type="nucleotide sequence ID" value="NZ_UWPJ01000011.1"/>
</dbReference>
<dbReference type="Pfam" id="PF07729">
    <property type="entry name" value="FCD"/>
    <property type="match status" value="1"/>
</dbReference>
<organism evidence="6 7">
    <name type="scientific">Pigmentiphaga humi</name>
    <dbReference type="NCBI Taxonomy" id="2478468"/>
    <lineage>
        <taxon>Bacteria</taxon>
        <taxon>Pseudomonadati</taxon>
        <taxon>Pseudomonadota</taxon>
        <taxon>Betaproteobacteria</taxon>
        <taxon>Burkholderiales</taxon>
        <taxon>Alcaligenaceae</taxon>
        <taxon>Pigmentiphaga</taxon>
    </lineage>
</organism>
<name>A0A3P4AYQ7_9BURK</name>
<dbReference type="Proteomes" id="UP000277294">
    <property type="component" value="Unassembled WGS sequence"/>
</dbReference>
<gene>
    <name evidence="6" type="ORF">PIGHUM_01274</name>
</gene>
<dbReference type="EMBL" id="UWPJ01000011">
    <property type="protein sequence ID" value="VCU69214.1"/>
    <property type="molecule type" value="Genomic_DNA"/>
</dbReference>
<dbReference type="Gene3D" id="1.10.10.10">
    <property type="entry name" value="Winged helix-like DNA-binding domain superfamily/Winged helix DNA-binding domain"/>
    <property type="match status" value="1"/>
</dbReference>
<sequence length="230" mass="24991">MSSPVPIPPPGYPTGLADQSAPAGKTGRILQILQGRFASGHYRFGEKLSVVDLAQEFGVSRQPIITSMRDLAGDGFVIITPQVGCEAAAPDRGEIQDFFSVFAKMEGRMAGMAAERHDEADLARLRAAQASFEQSPSGGGHWNLDNVSYFHSVIRHMARTPVLANRIGKFWHMANYILRNGQRDYSEHMRAIGNRERAGIVAAIAARDAAAAEQAMEAHVLGKPRRVGLL</sequence>
<evidence type="ECO:0000256" key="2">
    <source>
        <dbReference type="ARBA" id="ARBA00023125"/>
    </source>
</evidence>
<evidence type="ECO:0000256" key="1">
    <source>
        <dbReference type="ARBA" id="ARBA00023015"/>
    </source>
</evidence>
<dbReference type="PROSITE" id="PS50949">
    <property type="entry name" value="HTH_GNTR"/>
    <property type="match status" value="1"/>
</dbReference>
<dbReference type="GO" id="GO:0003677">
    <property type="term" value="F:DNA binding"/>
    <property type="evidence" value="ECO:0007669"/>
    <property type="project" value="UniProtKB-KW"/>
</dbReference>
<feature type="compositionally biased region" description="Pro residues" evidence="4">
    <location>
        <begin position="1"/>
        <end position="12"/>
    </location>
</feature>
<dbReference type="PANTHER" id="PTHR43537:SF24">
    <property type="entry name" value="GLUCONATE OPERON TRANSCRIPTIONAL REPRESSOR"/>
    <property type="match status" value="1"/>
</dbReference>
<dbReference type="InterPro" id="IPR008920">
    <property type="entry name" value="TF_FadR/GntR_C"/>
</dbReference>
<reference evidence="6 7" key="1">
    <citation type="submission" date="2018-10" db="EMBL/GenBank/DDBJ databases">
        <authorList>
            <person name="Criscuolo A."/>
        </authorList>
    </citation>
    <scope>NUCLEOTIDE SEQUENCE [LARGE SCALE GENOMIC DNA]</scope>
    <source>
        <strain evidence="6">DnA1</strain>
    </source>
</reference>
<dbReference type="InterPro" id="IPR011711">
    <property type="entry name" value="GntR_C"/>
</dbReference>
<dbReference type="SMART" id="SM00345">
    <property type="entry name" value="HTH_GNTR"/>
    <property type="match status" value="1"/>
</dbReference>
<evidence type="ECO:0000256" key="3">
    <source>
        <dbReference type="ARBA" id="ARBA00023163"/>
    </source>
</evidence>
<dbReference type="InterPro" id="IPR000524">
    <property type="entry name" value="Tscrpt_reg_HTH_GntR"/>
</dbReference>
<evidence type="ECO:0000313" key="6">
    <source>
        <dbReference type="EMBL" id="VCU69214.1"/>
    </source>
</evidence>
<dbReference type="Pfam" id="PF00392">
    <property type="entry name" value="GntR"/>
    <property type="match status" value="1"/>
</dbReference>
<proteinExistence type="predicted"/>
<dbReference type="AlphaFoldDB" id="A0A3P4AYQ7"/>
<keyword evidence="3" id="KW-0804">Transcription</keyword>
<protein>
    <submittedName>
        <fullName evidence="6">DNA-binding transcriptional regulator CsiR</fullName>
    </submittedName>
</protein>
<dbReference type="PANTHER" id="PTHR43537">
    <property type="entry name" value="TRANSCRIPTIONAL REGULATOR, GNTR FAMILY"/>
    <property type="match status" value="1"/>
</dbReference>